<keyword evidence="5" id="KW-1185">Reference proteome</keyword>
<evidence type="ECO:0000313" key="5">
    <source>
        <dbReference type="Proteomes" id="UP000807716"/>
    </source>
</evidence>
<dbReference type="EMBL" id="JAAAJB010000579">
    <property type="protein sequence ID" value="KAG0253464.1"/>
    <property type="molecule type" value="Genomic_DNA"/>
</dbReference>
<feature type="region of interest" description="Disordered" evidence="1">
    <location>
        <begin position="474"/>
        <end position="538"/>
    </location>
</feature>
<feature type="compositionally biased region" description="Basic and acidic residues" evidence="1">
    <location>
        <begin position="524"/>
        <end position="534"/>
    </location>
</feature>
<dbReference type="InterPro" id="IPR050560">
    <property type="entry name" value="MYB_TF"/>
</dbReference>
<feature type="compositionally biased region" description="Low complexity" evidence="1">
    <location>
        <begin position="496"/>
        <end position="505"/>
    </location>
</feature>
<dbReference type="Gene3D" id="1.10.10.60">
    <property type="entry name" value="Homeodomain-like"/>
    <property type="match status" value="2"/>
</dbReference>
<feature type="domain" description="HTH myb-type" evidence="3">
    <location>
        <begin position="1110"/>
        <end position="1158"/>
    </location>
</feature>
<protein>
    <submittedName>
        <fullName evidence="4">Uncharacterized protein</fullName>
    </submittedName>
</protein>
<gene>
    <name evidence="4" type="ORF">DFQ27_007382</name>
</gene>
<feature type="compositionally biased region" description="Acidic residues" evidence="1">
    <location>
        <begin position="562"/>
        <end position="574"/>
    </location>
</feature>
<evidence type="ECO:0000313" key="4">
    <source>
        <dbReference type="EMBL" id="KAG0253464.1"/>
    </source>
</evidence>
<evidence type="ECO:0000259" key="3">
    <source>
        <dbReference type="PROSITE" id="PS51294"/>
    </source>
</evidence>
<evidence type="ECO:0000259" key="2">
    <source>
        <dbReference type="PROSITE" id="PS50090"/>
    </source>
</evidence>
<feature type="compositionally biased region" description="Polar residues" evidence="1">
    <location>
        <begin position="786"/>
        <end position="797"/>
    </location>
</feature>
<reference evidence="4" key="1">
    <citation type="journal article" date="2020" name="Fungal Divers.">
        <title>Resolving the Mortierellaceae phylogeny through synthesis of multi-gene phylogenetics and phylogenomics.</title>
        <authorList>
            <person name="Vandepol N."/>
            <person name="Liber J."/>
            <person name="Desiro A."/>
            <person name="Na H."/>
            <person name="Kennedy M."/>
            <person name="Barry K."/>
            <person name="Grigoriev I.V."/>
            <person name="Miller A.N."/>
            <person name="O'Donnell K."/>
            <person name="Stajich J.E."/>
            <person name="Bonito G."/>
        </authorList>
    </citation>
    <scope>NUCLEOTIDE SEQUENCE</scope>
    <source>
        <strain evidence="4">BC1065</strain>
    </source>
</reference>
<dbReference type="InterPro" id="IPR009057">
    <property type="entry name" value="Homeodomain-like_sf"/>
</dbReference>
<feature type="compositionally biased region" description="Low complexity" evidence="1">
    <location>
        <begin position="949"/>
        <end position="960"/>
    </location>
</feature>
<feature type="region of interest" description="Disordered" evidence="1">
    <location>
        <begin position="54"/>
        <end position="73"/>
    </location>
</feature>
<proteinExistence type="predicted"/>
<feature type="domain" description="Myb-like" evidence="2">
    <location>
        <begin position="1109"/>
        <end position="1154"/>
    </location>
</feature>
<feature type="compositionally biased region" description="Basic and acidic residues" evidence="1">
    <location>
        <begin position="824"/>
        <end position="841"/>
    </location>
</feature>
<dbReference type="InterPro" id="IPR017930">
    <property type="entry name" value="Myb_dom"/>
</dbReference>
<feature type="region of interest" description="Disordered" evidence="1">
    <location>
        <begin position="550"/>
        <end position="585"/>
    </location>
</feature>
<feature type="region of interest" description="Disordered" evidence="1">
    <location>
        <begin position="939"/>
        <end position="960"/>
    </location>
</feature>
<feature type="compositionally biased region" description="Polar residues" evidence="1">
    <location>
        <begin position="616"/>
        <end position="630"/>
    </location>
</feature>
<dbReference type="PROSITE" id="PS51294">
    <property type="entry name" value="HTH_MYB"/>
    <property type="match status" value="1"/>
</dbReference>
<feature type="region of interest" description="Disordered" evidence="1">
    <location>
        <begin position="606"/>
        <end position="633"/>
    </location>
</feature>
<dbReference type="Pfam" id="PF00249">
    <property type="entry name" value="Myb_DNA-binding"/>
    <property type="match status" value="2"/>
</dbReference>
<comment type="caution">
    <text evidence="4">The sequence shown here is derived from an EMBL/GenBank/DDBJ whole genome shotgun (WGS) entry which is preliminary data.</text>
</comment>
<name>A0A9P6TZQ5_9FUNG</name>
<dbReference type="Proteomes" id="UP000807716">
    <property type="component" value="Unassembled WGS sequence"/>
</dbReference>
<dbReference type="OrthoDB" id="2143914at2759"/>
<feature type="region of interest" description="Disordered" evidence="1">
    <location>
        <begin position="778"/>
        <end position="797"/>
    </location>
</feature>
<feature type="compositionally biased region" description="Polar residues" evidence="1">
    <location>
        <begin position="514"/>
        <end position="523"/>
    </location>
</feature>
<feature type="domain" description="Myb-like" evidence="2">
    <location>
        <begin position="648"/>
        <end position="687"/>
    </location>
</feature>
<organism evidence="4 5">
    <name type="scientific">Actinomortierella ambigua</name>
    <dbReference type="NCBI Taxonomy" id="1343610"/>
    <lineage>
        <taxon>Eukaryota</taxon>
        <taxon>Fungi</taxon>
        <taxon>Fungi incertae sedis</taxon>
        <taxon>Mucoromycota</taxon>
        <taxon>Mortierellomycotina</taxon>
        <taxon>Mortierellomycetes</taxon>
        <taxon>Mortierellales</taxon>
        <taxon>Mortierellaceae</taxon>
        <taxon>Actinomortierella</taxon>
    </lineage>
</organism>
<evidence type="ECO:0000256" key="1">
    <source>
        <dbReference type="SAM" id="MobiDB-lite"/>
    </source>
</evidence>
<dbReference type="PANTHER" id="PTHR45614">
    <property type="entry name" value="MYB PROTEIN-RELATED"/>
    <property type="match status" value="1"/>
</dbReference>
<accession>A0A9P6TZQ5</accession>
<dbReference type="CDD" id="cd00167">
    <property type="entry name" value="SANT"/>
    <property type="match status" value="3"/>
</dbReference>
<dbReference type="SUPFAM" id="SSF46689">
    <property type="entry name" value="Homeodomain-like"/>
    <property type="match status" value="2"/>
</dbReference>
<dbReference type="AlphaFoldDB" id="A0A9P6TZQ5"/>
<feature type="domain" description="Myb-like" evidence="2">
    <location>
        <begin position="879"/>
        <end position="931"/>
    </location>
</feature>
<feature type="compositionally biased region" description="Polar residues" evidence="1">
    <location>
        <begin position="939"/>
        <end position="948"/>
    </location>
</feature>
<sequence length="1167" mass="132950">MAPPYIALMSRQRILTCHRRVMQGLCLLGQASDPLRQGCRRHHHDRIKFYTQQPRVSGAPGRPVIGHQHRPTTLSRHQYTTTTARSESALKDGSTTRKRFRTLSLSGEQDAKILEMRLEGAAWSEIGEALGIDAGACHYRYKKFLDPQLRVGWSEANLEKLNSMVAKRVIWNKIAIELNMAPHACREKWLEINQEALLEERRAKMEERRLERKKRLQDAIANGDRRETSRQRWTPTLDALLVELHSRGWTWRQIGRAFGVVPMACYNRYNLTLKEKVSDGWSPSTLKEEALPYFLRRNSGSRDTHASFVAVTPTDTSGQPTSQWNAMQQMTKILSGDFDATQQPSDNRDLAFPMQPVPTYLASNGAFPTSGLLSPILDPHSWSEREDETIRQMHKAGDSFQNIARALGVKTRQVLSRFYTVLETDSDEAWTPEMLDRLDFYVRQGLSWATIGGNLGKNITECRMVWQELQRVSKPSSTTYEEDPHEQQSHPLGQEPQSASTLSSTPSPPEGVASSATSTVSMNNKHEQPSRQEQPHGLQHNNAWNEETGEFRSGVRGHGGEDMVDEYDNDDQDDHSESHEDDAYFEDVQDDEDDSRAMFDHERDVLGKSTGRAKSKSQAQSNKPPSSHSLPSDYWDQNAVLRAIGKHWTVDEETALIQHVLQHGPRNWNEISRKILDGRSTRTLEQHGVAAAPGDEKIDPLTGCVVLRHEQRFSPEECQAYWKHLDLPVRRQGVDVVGEGSLRWSFERDGRRMARFWRLWLENGSNFENIAFKLSSEGGGHDEDSMASTEDASGQVTADQCRQYFEEKTRPLRRKLASSHSSSKRHDATKWKEKEEEKEGESTTTAEPSKDSGPVGEGEFYRACLKLAKTLAEEPKFQWTKERSVKLQKLVRQRLRTRGVQVNWVNWKWVARHVGGDATPSSCSHHWRSLRQIAAASTLQPSQDQSVNSESPGASSSGEGAWTEQDVLLLEQGVRDVGVGNNAINGSSMFLRTLQRFYLPHYSLLAIQRKYFTLSDKAMEVTLEEYLAIMEAVDVVSEQTRSAMDPVTTTTTTTTEEEMAQELYAPTSGLWDEVVKRMNKKHKVSGWTKAPTRRVFESSYLHYLHVMASTWTKDEDQDLLRIVQWLGREDWLSVARFFPDRTLWECRLRWCSLVDEVDLSKVSSKTN</sequence>
<dbReference type="SMART" id="SM00717">
    <property type="entry name" value="SANT"/>
    <property type="match status" value="5"/>
</dbReference>
<dbReference type="PROSITE" id="PS50090">
    <property type="entry name" value="MYB_LIKE"/>
    <property type="match status" value="3"/>
</dbReference>
<dbReference type="InterPro" id="IPR001005">
    <property type="entry name" value="SANT/Myb"/>
</dbReference>
<feature type="region of interest" description="Disordered" evidence="1">
    <location>
        <begin position="810"/>
        <end position="856"/>
    </location>
</feature>